<dbReference type="EMBL" id="CP071502">
    <property type="protein sequence ID" value="QSX37812.1"/>
    <property type="molecule type" value="Genomic_DNA"/>
</dbReference>
<dbReference type="Proteomes" id="UP000663207">
    <property type="component" value="Chromosome"/>
</dbReference>
<evidence type="ECO:0000313" key="3">
    <source>
        <dbReference type="Proteomes" id="UP000663207"/>
    </source>
</evidence>
<accession>A0ABX7R1W9</accession>
<reference evidence="2 3" key="1">
    <citation type="submission" date="2021-03" db="EMBL/GenBank/DDBJ databases">
        <title>Novel species identification of genus Shewanella.</title>
        <authorList>
            <person name="Liu G."/>
            <person name="Zhang Q."/>
        </authorList>
    </citation>
    <scope>NUCLEOTIDE SEQUENCE [LARGE SCALE GENOMIC DNA]</scope>
    <source>
        <strain evidence="2 3">FJAT-52962</strain>
    </source>
</reference>
<proteinExistence type="predicted"/>
<gene>
    <name evidence="2" type="ORF">JYB85_02925</name>
</gene>
<name>A0ABX7R1W9_9GAMM</name>
<keyword evidence="3" id="KW-1185">Reference proteome</keyword>
<feature type="chain" id="PRO_5046798392" description="DUF4034 domain-containing protein" evidence="1">
    <location>
        <begin position="24"/>
        <end position="305"/>
    </location>
</feature>
<sequence length="305" mass="35601">MQLQIILARWLILVFSIVLSANAAAEQKIQCNPQTYQDMNDAIQLADSVAEVENIVAPCDTGIGSFPHELRRRVEHLYIRGGDPLLDKWKISSNVTLYRMTVDSRYFETLVAQAKKFEHAFIELCMFNLWAEREHCKETEFDVMINHKLPHAMWAKSNFHQDEQRISLLDESRKFGHVDALSEYLIAMIDENNPQVETLKSQLWELILSGNSIDAEIYYIRSIVFGFSPYKKNSRYAISLINELLKYRDYSELYYFNAIAYFDINEYENFKLFLEKAVNMGNEEAIYFLNGSKEDDVKGKPRTLQ</sequence>
<dbReference type="RefSeq" id="WP_207380986.1">
    <property type="nucleotide sequence ID" value="NZ_CP071502.1"/>
</dbReference>
<evidence type="ECO:0008006" key="4">
    <source>
        <dbReference type="Google" id="ProtNLM"/>
    </source>
</evidence>
<evidence type="ECO:0000256" key="1">
    <source>
        <dbReference type="SAM" id="SignalP"/>
    </source>
</evidence>
<organism evidence="2 3">
    <name type="scientific">Shewanella sedimentimangrovi</name>
    <dbReference type="NCBI Taxonomy" id="2814293"/>
    <lineage>
        <taxon>Bacteria</taxon>
        <taxon>Pseudomonadati</taxon>
        <taxon>Pseudomonadota</taxon>
        <taxon>Gammaproteobacteria</taxon>
        <taxon>Alteromonadales</taxon>
        <taxon>Shewanellaceae</taxon>
        <taxon>Shewanella</taxon>
    </lineage>
</organism>
<evidence type="ECO:0000313" key="2">
    <source>
        <dbReference type="EMBL" id="QSX37812.1"/>
    </source>
</evidence>
<feature type="signal peptide" evidence="1">
    <location>
        <begin position="1"/>
        <end position="23"/>
    </location>
</feature>
<protein>
    <recommendedName>
        <fullName evidence="4">DUF4034 domain-containing protein</fullName>
    </recommendedName>
</protein>
<keyword evidence="1" id="KW-0732">Signal</keyword>